<sequence>MAARGAEDQRLLVQGLTYSGALPFIAGALSHVVGFGDVNAANLTCYWAFAILMFMAGTLWGIQVVAPEQVAPNLFIASNAVVLGTCAALWFVPFNEAALLFALGFGVLWWLDRQAVRVGATDAAYGAMRSRVTSIVVACLVVLAVVPMGAIG</sequence>
<dbReference type="OrthoDB" id="5297436at2"/>
<keyword evidence="1" id="KW-0812">Transmembrane</keyword>
<accession>A0A2V3V104</accession>
<evidence type="ECO:0000313" key="3">
    <source>
        <dbReference type="Proteomes" id="UP000248014"/>
    </source>
</evidence>
<keyword evidence="1" id="KW-0472">Membrane</keyword>
<organism evidence="2 3">
    <name type="scientific">Blastomonas natatoria</name>
    <dbReference type="NCBI Taxonomy" id="34015"/>
    <lineage>
        <taxon>Bacteria</taxon>
        <taxon>Pseudomonadati</taxon>
        <taxon>Pseudomonadota</taxon>
        <taxon>Alphaproteobacteria</taxon>
        <taxon>Sphingomonadales</taxon>
        <taxon>Sphingomonadaceae</taxon>
        <taxon>Blastomonas</taxon>
    </lineage>
</organism>
<dbReference type="RefSeq" id="WP_110299174.1">
    <property type="nucleotide sequence ID" value="NZ_QJJM01000008.1"/>
</dbReference>
<feature type="transmembrane region" description="Helical" evidence="1">
    <location>
        <begin position="46"/>
        <end position="66"/>
    </location>
</feature>
<dbReference type="EMBL" id="QJJM01000008">
    <property type="protein sequence ID" value="PXW74498.1"/>
    <property type="molecule type" value="Genomic_DNA"/>
</dbReference>
<keyword evidence="1" id="KW-1133">Transmembrane helix</keyword>
<feature type="transmembrane region" description="Helical" evidence="1">
    <location>
        <begin position="12"/>
        <end position="34"/>
    </location>
</feature>
<dbReference type="Pfam" id="PF11911">
    <property type="entry name" value="DUF3429"/>
    <property type="match status" value="1"/>
</dbReference>
<evidence type="ECO:0000256" key="1">
    <source>
        <dbReference type="SAM" id="Phobius"/>
    </source>
</evidence>
<dbReference type="Proteomes" id="UP000248014">
    <property type="component" value="Unassembled WGS sequence"/>
</dbReference>
<evidence type="ECO:0000313" key="2">
    <source>
        <dbReference type="EMBL" id="PXW74498.1"/>
    </source>
</evidence>
<feature type="transmembrane region" description="Helical" evidence="1">
    <location>
        <begin position="97"/>
        <end position="112"/>
    </location>
</feature>
<reference evidence="2 3" key="1">
    <citation type="submission" date="2018-05" db="EMBL/GenBank/DDBJ databases">
        <title>Genomic Encyclopedia of Type Strains, Phase IV (KMG-IV): sequencing the most valuable type-strain genomes for metagenomic binning, comparative biology and taxonomic classification.</title>
        <authorList>
            <person name="Goeker M."/>
        </authorList>
    </citation>
    <scope>NUCLEOTIDE SEQUENCE [LARGE SCALE GENOMIC DNA]</scope>
    <source>
        <strain evidence="2 3">DSM 3183</strain>
    </source>
</reference>
<name>A0A2V3V104_9SPHN</name>
<keyword evidence="3" id="KW-1185">Reference proteome</keyword>
<feature type="transmembrane region" description="Helical" evidence="1">
    <location>
        <begin position="132"/>
        <end position="151"/>
    </location>
</feature>
<proteinExistence type="predicted"/>
<gene>
    <name evidence="2" type="ORF">C7451_108160</name>
</gene>
<dbReference type="InterPro" id="IPR021836">
    <property type="entry name" value="DUF3429"/>
</dbReference>
<protein>
    <submittedName>
        <fullName evidence="2">Uncharacterized protein DUF3429</fullName>
    </submittedName>
</protein>
<dbReference type="AlphaFoldDB" id="A0A2V3V104"/>
<comment type="caution">
    <text evidence="2">The sequence shown here is derived from an EMBL/GenBank/DDBJ whole genome shotgun (WGS) entry which is preliminary data.</text>
</comment>